<evidence type="ECO:0000313" key="3">
    <source>
        <dbReference type="Proteomes" id="UP000093476"/>
    </source>
</evidence>
<dbReference type="AlphaFoldDB" id="A0A1C0U343"/>
<comment type="caution">
    <text evidence="2">The sequence shown here is derived from an EMBL/GenBank/DDBJ whole genome shotgun (WGS) entry which is preliminary data.</text>
</comment>
<protein>
    <submittedName>
        <fullName evidence="2">Uncharacterized protein</fullName>
    </submittedName>
</protein>
<name>A0A1C0U343_9GAMM</name>
<accession>A0A1C0U343</accession>
<sequence length="79" mass="8857">MKLSNIILTSVKVATLAFLLLILVIISININNGVSTLAAAIYLPLLVIALFYRWILLSRRKGKNNNNDFIRGLQKILFS</sequence>
<evidence type="ECO:0000256" key="1">
    <source>
        <dbReference type="SAM" id="Phobius"/>
    </source>
</evidence>
<dbReference type="STRING" id="286156.Ppb6_02421"/>
<dbReference type="RefSeq" id="WP_065823419.1">
    <property type="nucleotide sequence ID" value="NZ_CAWMQZ010000087.1"/>
</dbReference>
<feature type="transmembrane region" description="Helical" evidence="1">
    <location>
        <begin position="34"/>
        <end position="55"/>
    </location>
</feature>
<evidence type="ECO:0000313" key="2">
    <source>
        <dbReference type="EMBL" id="OCQ52347.1"/>
    </source>
</evidence>
<reference evidence="2 3" key="1">
    <citation type="submission" date="2015-12" db="EMBL/GenBank/DDBJ databases">
        <title>Genome comparisons provide insights into the role of secondary metabolites in the pathogenic phase of the Photorhabdus life cycle.</title>
        <authorList>
            <person name="Tobias N.J."/>
            <person name="Mishra B."/>
            <person name="Gupta D.K."/>
            <person name="Thines M."/>
            <person name="Stinear T.P."/>
            <person name="Bode H.B."/>
        </authorList>
    </citation>
    <scope>NUCLEOTIDE SEQUENCE [LARGE SCALE GENOMIC DNA]</scope>
    <source>
        <strain evidence="2 3">PB68.1</strain>
    </source>
</reference>
<dbReference type="Proteomes" id="UP000093476">
    <property type="component" value="Unassembled WGS sequence"/>
</dbReference>
<gene>
    <name evidence="2" type="ORF">Ppb6_02421</name>
</gene>
<keyword evidence="3" id="KW-1185">Reference proteome</keyword>
<keyword evidence="1" id="KW-1133">Transmembrane helix</keyword>
<organism evidence="2 3">
    <name type="scientific">Photorhabdus australis subsp. thailandensis</name>
    <dbReference type="NCBI Taxonomy" id="2805096"/>
    <lineage>
        <taxon>Bacteria</taxon>
        <taxon>Pseudomonadati</taxon>
        <taxon>Pseudomonadota</taxon>
        <taxon>Gammaproteobacteria</taxon>
        <taxon>Enterobacterales</taxon>
        <taxon>Morganellaceae</taxon>
        <taxon>Photorhabdus</taxon>
    </lineage>
</organism>
<feature type="transmembrane region" description="Helical" evidence="1">
    <location>
        <begin position="7"/>
        <end position="28"/>
    </location>
</feature>
<keyword evidence="1" id="KW-0472">Membrane</keyword>
<dbReference type="EMBL" id="LOMY01000087">
    <property type="protein sequence ID" value="OCQ52347.1"/>
    <property type="molecule type" value="Genomic_DNA"/>
</dbReference>
<keyword evidence="1" id="KW-0812">Transmembrane</keyword>
<proteinExistence type="predicted"/>